<keyword evidence="1" id="KW-0732">Signal</keyword>
<dbReference type="RefSeq" id="WP_020815840.1">
    <property type="nucleotide sequence ID" value="NZ_ATAY01000039.1"/>
</dbReference>
<accession>U4R0D1</accession>
<dbReference type="PATRIC" id="fig|1330534.3.peg.2334"/>
<sequence>MNKIVSKKKIAAFSITVLMLLSVTLNCFAATKYISNYKVVSEQYVTYNKDKTIKSSYGYFGGKYESPVQTSHSNYEYSDSDGYKGVLTSNGSFTKSSSETTYNADGTYVIHAIYYGYFSGNVSN</sequence>
<evidence type="ECO:0000313" key="2">
    <source>
        <dbReference type="EMBL" id="EPR11473.1"/>
    </source>
</evidence>
<evidence type="ECO:0000256" key="1">
    <source>
        <dbReference type="SAM" id="SignalP"/>
    </source>
</evidence>
<organism evidence="2 3">
    <name type="scientific">Ruminiclostridium papyrosolvens C7</name>
    <dbReference type="NCBI Taxonomy" id="1330534"/>
    <lineage>
        <taxon>Bacteria</taxon>
        <taxon>Bacillati</taxon>
        <taxon>Bacillota</taxon>
        <taxon>Clostridia</taxon>
        <taxon>Eubacteriales</taxon>
        <taxon>Oscillospiraceae</taxon>
        <taxon>Ruminiclostridium</taxon>
    </lineage>
</organism>
<evidence type="ECO:0000313" key="3">
    <source>
        <dbReference type="Proteomes" id="UP000016860"/>
    </source>
</evidence>
<dbReference type="EMBL" id="ATAY01000039">
    <property type="protein sequence ID" value="EPR11473.1"/>
    <property type="molecule type" value="Genomic_DNA"/>
</dbReference>
<reference evidence="2 3" key="1">
    <citation type="journal article" date="2013" name="Genome Announc.">
        <title>Draft Genome Sequence of the Cellulolytic Bacterium Clostridium papyrosolvens C7 (ATCC 700395).</title>
        <authorList>
            <person name="Zepeda V."/>
            <person name="Dassa B."/>
            <person name="Borovok I."/>
            <person name="Lamed R."/>
            <person name="Bayer E.A."/>
            <person name="Cate J.H."/>
        </authorList>
    </citation>
    <scope>NUCLEOTIDE SEQUENCE [LARGE SCALE GENOMIC DNA]</scope>
    <source>
        <strain evidence="2 3">C7</strain>
    </source>
</reference>
<comment type="caution">
    <text evidence="2">The sequence shown here is derived from an EMBL/GenBank/DDBJ whole genome shotgun (WGS) entry which is preliminary data.</text>
</comment>
<protein>
    <submittedName>
        <fullName evidence="2">Uncharacterized protein</fullName>
    </submittedName>
</protein>
<feature type="signal peptide" evidence="1">
    <location>
        <begin position="1"/>
        <end position="29"/>
    </location>
</feature>
<name>U4R0D1_9FIRM</name>
<feature type="chain" id="PRO_5004653798" evidence="1">
    <location>
        <begin position="30"/>
        <end position="124"/>
    </location>
</feature>
<gene>
    <name evidence="2" type="ORF">L323_11710</name>
</gene>
<dbReference type="AlphaFoldDB" id="U4R0D1"/>
<dbReference type="Proteomes" id="UP000016860">
    <property type="component" value="Unassembled WGS sequence"/>
</dbReference>
<proteinExistence type="predicted"/>